<dbReference type="AlphaFoldDB" id="A0A7Z0WV75"/>
<dbReference type="Proteomes" id="UP000185604">
    <property type="component" value="Unassembled WGS sequence"/>
</dbReference>
<name>A0A7Z0WV75_9BACI</name>
<dbReference type="PRINTS" id="PR00111">
    <property type="entry name" value="ABHYDROLASE"/>
</dbReference>
<reference evidence="4 5" key="1">
    <citation type="journal article" date="2016" name="Front. Microbiol.">
        <title>High-Level Heat Resistance of Spores of Bacillus amyloliquefaciens and Bacillus licheniformis Results from the Presence of a spoVA Operon in a Tn1546 Transposon.</title>
        <authorList>
            <person name="Berendsen E.M."/>
            <person name="Koning R.A."/>
            <person name="Boekhorst J."/>
            <person name="de Jong A."/>
            <person name="Kuipers O.P."/>
            <person name="Wells-Bennik M.H."/>
        </authorList>
    </citation>
    <scope>NUCLEOTIDE SEQUENCE [LARGE SCALE GENOMIC DNA]</scope>
    <source>
        <strain evidence="4 5">B4121</strain>
    </source>
</reference>
<dbReference type="PANTHER" id="PTHR43798">
    <property type="entry name" value="MONOACYLGLYCEROL LIPASE"/>
    <property type="match status" value="1"/>
</dbReference>
<proteinExistence type="predicted"/>
<sequence length="271" mass="30817">MVKDTMIGGDGMGYFVQAESGVNLYVEDINPQSRKTIVFLHGWPLSHLQFEYQFDDLSQKGYRCIGIDWRGFGRSDKPATGYNYNRLADDIRAVVETLQLNRFTLAGHSTGGAIALRYMSRYRGSGVSKLVLIDAAAPVGFTEETAAKLLQQASHDRPKMMREVTDTFFFQYITQPFSDWFFQLGLQAAGWSTKAVIDMLRDEKLFDDLGKVAAPTLIIHGVQDKVIPFAQAKELNRKIRNSYLVPFQYSGHGPFWEEREMFNRILTQFIG</sequence>
<dbReference type="GO" id="GO:0016787">
    <property type="term" value="F:hydrolase activity"/>
    <property type="evidence" value="ECO:0007669"/>
    <property type="project" value="UniProtKB-KW"/>
</dbReference>
<dbReference type="GO" id="GO:0016020">
    <property type="term" value="C:membrane"/>
    <property type="evidence" value="ECO:0007669"/>
    <property type="project" value="TreeGrafter"/>
</dbReference>
<dbReference type="GO" id="GO:0004601">
    <property type="term" value="F:peroxidase activity"/>
    <property type="evidence" value="ECO:0007669"/>
    <property type="project" value="UniProtKB-KW"/>
</dbReference>
<evidence type="ECO:0000256" key="1">
    <source>
        <dbReference type="ARBA" id="ARBA00022801"/>
    </source>
</evidence>
<keyword evidence="4" id="KW-0560">Oxidoreductase</keyword>
<evidence type="ECO:0000259" key="3">
    <source>
        <dbReference type="Pfam" id="PF08386"/>
    </source>
</evidence>
<feature type="domain" description="Peptidase S33 tripeptidyl aminopeptidase-like C-terminal" evidence="3">
    <location>
        <begin position="202"/>
        <end position="260"/>
    </location>
</feature>
<dbReference type="InterPro" id="IPR000073">
    <property type="entry name" value="AB_hydrolase_1"/>
</dbReference>
<dbReference type="PANTHER" id="PTHR43798:SF31">
    <property type="entry name" value="AB HYDROLASE SUPERFAMILY PROTEIN YCLE"/>
    <property type="match status" value="1"/>
</dbReference>
<evidence type="ECO:0000313" key="5">
    <source>
        <dbReference type="Proteomes" id="UP000185604"/>
    </source>
</evidence>
<comment type="caution">
    <text evidence="4">The sequence shown here is derived from an EMBL/GenBank/DDBJ whole genome shotgun (WGS) entry which is preliminary data.</text>
</comment>
<dbReference type="InterPro" id="IPR029058">
    <property type="entry name" value="AB_hydrolase_fold"/>
</dbReference>
<evidence type="ECO:0000259" key="2">
    <source>
        <dbReference type="Pfam" id="PF00561"/>
    </source>
</evidence>
<dbReference type="Gene3D" id="3.40.50.1820">
    <property type="entry name" value="alpha/beta hydrolase"/>
    <property type="match status" value="1"/>
</dbReference>
<dbReference type="Pfam" id="PF08386">
    <property type="entry name" value="Abhydrolase_4"/>
    <property type="match status" value="1"/>
</dbReference>
<accession>A0A7Z0WV75</accession>
<keyword evidence="1" id="KW-0378">Hydrolase</keyword>
<gene>
    <name evidence="4" type="ORF">B4121_3253</name>
</gene>
<dbReference type="EMBL" id="LKPO01000021">
    <property type="protein sequence ID" value="OLF89978.1"/>
    <property type="molecule type" value="Genomic_DNA"/>
</dbReference>
<dbReference type="Pfam" id="PF00561">
    <property type="entry name" value="Abhydrolase_1"/>
    <property type="match status" value="1"/>
</dbReference>
<feature type="domain" description="AB hydrolase-1" evidence="2">
    <location>
        <begin position="36"/>
        <end position="161"/>
    </location>
</feature>
<keyword evidence="4" id="KW-0575">Peroxidase</keyword>
<protein>
    <submittedName>
        <fullName evidence="4">Non-heme chloroperoxidase</fullName>
    </submittedName>
</protein>
<dbReference type="SUPFAM" id="SSF53474">
    <property type="entry name" value="alpha/beta-Hydrolases"/>
    <property type="match status" value="1"/>
</dbReference>
<evidence type="ECO:0000313" key="4">
    <source>
        <dbReference type="EMBL" id="OLF89978.1"/>
    </source>
</evidence>
<dbReference type="InterPro" id="IPR050266">
    <property type="entry name" value="AB_hydrolase_sf"/>
</dbReference>
<organism evidence="4 5">
    <name type="scientific">Bacillus paralicheniformis</name>
    <dbReference type="NCBI Taxonomy" id="1648923"/>
    <lineage>
        <taxon>Bacteria</taxon>
        <taxon>Bacillati</taxon>
        <taxon>Bacillota</taxon>
        <taxon>Bacilli</taxon>
        <taxon>Bacillales</taxon>
        <taxon>Bacillaceae</taxon>
        <taxon>Bacillus</taxon>
    </lineage>
</organism>
<dbReference type="InterPro" id="IPR013595">
    <property type="entry name" value="Pept_S33_TAP-like_C"/>
</dbReference>